<dbReference type="GO" id="GO:0006564">
    <property type="term" value="P:L-serine biosynthetic process"/>
    <property type="evidence" value="ECO:0007669"/>
    <property type="project" value="UniProtKB-ARBA"/>
</dbReference>
<dbReference type="PANTHER" id="PTHR42938">
    <property type="entry name" value="FORMATE DEHYDROGENASE 1"/>
    <property type="match status" value="1"/>
</dbReference>
<dbReference type="PROSITE" id="PS00670">
    <property type="entry name" value="D_2_HYDROXYACID_DH_2"/>
    <property type="match status" value="1"/>
</dbReference>
<name>A0A191UDT2_9BURK</name>
<evidence type="ECO:0000256" key="1">
    <source>
        <dbReference type="ARBA" id="ARBA00005854"/>
    </source>
</evidence>
<sequence>MSSILISEFITSQALETLRSKHAVVYEPELYKDRPALIAALQKIDALIVRNLTQVNEEILLGAPNLRVVGRLGVGLENIELPACAKRNIKVIPATGANAESVAEYVVGAAVALTRGFIPATISTLKGEWPRPRFSSYHEFLGKSLGIVGFGSIGRVVAKKGNAFGLQCIAYDPMLSGGSVELDGFSVPLLPLNELLAQSDAVTLHLPFLPETKNLFNASTLDQMKHGACLVNTARGGIVDERALAERLRSGRLGGAAMDVFESEPAKDLSHFVGIENLILTPHVAGVTHESNERVSQMIADEVNLFLGV</sequence>
<dbReference type="SUPFAM" id="SSF52283">
    <property type="entry name" value="Formate/glycerate dehydrogenase catalytic domain-like"/>
    <property type="match status" value="1"/>
</dbReference>
<evidence type="ECO:0000313" key="8">
    <source>
        <dbReference type="Proteomes" id="UP000078463"/>
    </source>
</evidence>
<dbReference type="OrthoDB" id="9805416at2"/>
<dbReference type="InterPro" id="IPR006139">
    <property type="entry name" value="D-isomer_2_OHA_DH_cat_dom"/>
</dbReference>
<reference evidence="8" key="1">
    <citation type="submission" date="2016-05" db="EMBL/GenBank/DDBJ databases">
        <title>Polynucleobacter sp. QLW-P1FAT50C-4 genome.</title>
        <authorList>
            <person name="Hahn M.W."/>
        </authorList>
    </citation>
    <scope>NUCLEOTIDE SEQUENCE [LARGE SCALE GENOMIC DNA]</scope>
    <source>
        <strain evidence="8">QLW-P1FAT50C-4</strain>
    </source>
</reference>
<dbReference type="InterPro" id="IPR036291">
    <property type="entry name" value="NAD(P)-bd_dom_sf"/>
</dbReference>
<gene>
    <name evidence="7" type="ORF">A8O14_02435</name>
</gene>
<evidence type="ECO:0000256" key="2">
    <source>
        <dbReference type="ARBA" id="ARBA00023002"/>
    </source>
</evidence>
<dbReference type="KEGG" id="pwu:A8O14_02435"/>
<dbReference type="AlphaFoldDB" id="A0A191UDT2"/>
<evidence type="ECO:0000259" key="5">
    <source>
        <dbReference type="Pfam" id="PF00389"/>
    </source>
</evidence>
<dbReference type="GO" id="GO:0004617">
    <property type="term" value="F:phosphoglycerate dehydrogenase activity"/>
    <property type="evidence" value="ECO:0007669"/>
    <property type="project" value="UniProtKB-ARBA"/>
</dbReference>
<dbReference type="RefSeq" id="WP_068948055.1">
    <property type="nucleotide sequence ID" value="NZ_CP015922.1"/>
</dbReference>
<dbReference type="SUPFAM" id="SSF51735">
    <property type="entry name" value="NAD(P)-binding Rossmann-fold domains"/>
    <property type="match status" value="1"/>
</dbReference>
<dbReference type="CDD" id="cd12173">
    <property type="entry name" value="PGDH_4"/>
    <property type="match status" value="1"/>
</dbReference>
<feature type="domain" description="D-isomer specific 2-hydroxyacid dehydrogenase NAD-binding" evidence="6">
    <location>
        <begin position="108"/>
        <end position="285"/>
    </location>
</feature>
<proteinExistence type="inferred from homology"/>
<keyword evidence="3" id="KW-0520">NAD</keyword>
<evidence type="ECO:0000259" key="6">
    <source>
        <dbReference type="Pfam" id="PF02826"/>
    </source>
</evidence>
<evidence type="ECO:0000256" key="4">
    <source>
        <dbReference type="RuleBase" id="RU003719"/>
    </source>
</evidence>
<dbReference type="InterPro" id="IPR006140">
    <property type="entry name" value="D-isomer_DH_NAD-bd"/>
</dbReference>
<evidence type="ECO:0000313" key="7">
    <source>
        <dbReference type="EMBL" id="ANI99050.1"/>
    </source>
</evidence>
<dbReference type="Proteomes" id="UP000078463">
    <property type="component" value="Chromosome"/>
</dbReference>
<keyword evidence="2 4" id="KW-0560">Oxidoreductase</keyword>
<dbReference type="PANTHER" id="PTHR42938:SF9">
    <property type="entry name" value="FORMATE DEHYDROGENASE 1"/>
    <property type="match status" value="1"/>
</dbReference>
<accession>A0A191UDT2</accession>
<dbReference type="PROSITE" id="PS00671">
    <property type="entry name" value="D_2_HYDROXYACID_DH_3"/>
    <property type="match status" value="1"/>
</dbReference>
<dbReference type="STRING" id="1743168.A8O14_02435"/>
<dbReference type="FunFam" id="3.40.50.720:FF:000041">
    <property type="entry name" value="D-3-phosphoglycerate dehydrogenase"/>
    <property type="match status" value="1"/>
</dbReference>
<feature type="domain" description="D-isomer specific 2-hydroxyacid dehydrogenase catalytic" evidence="5">
    <location>
        <begin position="4"/>
        <end position="307"/>
    </location>
</feature>
<dbReference type="Pfam" id="PF00389">
    <property type="entry name" value="2-Hacid_dh"/>
    <property type="match status" value="1"/>
</dbReference>
<organism evidence="7 8">
    <name type="scientific">Polynucleobacter wuianus</name>
    <dbReference type="NCBI Taxonomy" id="1743168"/>
    <lineage>
        <taxon>Bacteria</taxon>
        <taxon>Pseudomonadati</taxon>
        <taxon>Pseudomonadota</taxon>
        <taxon>Betaproteobacteria</taxon>
        <taxon>Burkholderiales</taxon>
        <taxon>Burkholderiaceae</taxon>
        <taxon>Polynucleobacter</taxon>
    </lineage>
</organism>
<evidence type="ECO:0000256" key="3">
    <source>
        <dbReference type="ARBA" id="ARBA00023027"/>
    </source>
</evidence>
<comment type="similarity">
    <text evidence="1 4">Belongs to the D-isomer specific 2-hydroxyacid dehydrogenase family.</text>
</comment>
<dbReference type="InterPro" id="IPR029753">
    <property type="entry name" value="D-isomer_DH_CS"/>
</dbReference>
<dbReference type="EMBL" id="CP015922">
    <property type="protein sequence ID" value="ANI99050.1"/>
    <property type="molecule type" value="Genomic_DNA"/>
</dbReference>
<keyword evidence="8" id="KW-1185">Reference proteome</keyword>
<protein>
    <submittedName>
        <fullName evidence="7">3-phosphoglycerate dehydrogenase</fullName>
    </submittedName>
</protein>
<dbReference type="Gene3D" id="3.40.50.720">
    <property type="entry name" value="NAD(P)-binding Rossmann-like Domain"/>
    <property type="match status" value="2"/>
</dbReference>
<dbReference type="GO" id="GO:0047545">
    <property type="term" value="F:(S)-2-hydroxyglutarate dehydrogenase activity"/>
    <property type="evidence" value="ECO:0007669"/>
    <property type="project" value="UniProtKB-ARBA"/>
</dbReference>
<dbReference type="GO" id="GO:0051287">
    <property type="term" value="F:NAD binding"/>
    <property type="evidence" value="ECO:0007669"/>
    <property type="project" value="InterPro"/>
</dbReference>
<dbReference type="Pfam" id="PF02826">
    <property type="entry name" value="2-Hacid_dh_C"/>
    <property type="match status" value="1"/>
</dbReference>